<dbReference type="GO" id="GO:0140673">
    <property type="term" value="P:transcription elongation-coupled chromatin remodeling"/>
    <property type="evidence" value="ECO:0007669"/>
    <property type="project" value="TreeGrafter"/>
</dbReference>
<evidence type="ECO:0000256" key="1">
    <source>
        <dbReference type="ARBA" id="ARBA00009080"/>
    </source>
</evidence>
<gene>
    <name evidence="5" type="ORF">HNR40_001306</name>
</gene>
<proteinExistence type="inferred from homology"/>
<reference evidence="5 6" key="1">
    <citation type="submission" date="2020-08" db="EMBL/GenBank/DDBJ databases">
        <title>Genomic Encyclopedia of Type Strains, Phase IV (KMG-IV): sequencing the most valuable type-strain genomes for metagenomic binning, comparative biology and taxonomic classification.</title>
        <authorList>
            <person name="Goeker M."/>
        </authorList>
    </citation>
    <scope>NUCLEOTIDE SEQUENCE [LARGE SCALE GENOMIC DNA]</scope>
    <source>
        <strain evidence="5 6">DSM 45385</strain>
    </source>
</reference>
<evidence type="ECO:0000259" key="4">
    <source>
        <dbReference type="Pfam" id="PF21761"/>
    </source>
</evidence>
<comment type="similarity">
    <text evidence="1">Belongs to the HIBADH-related family.</text>
</comment>
<accession>A0A7W7ZYX1</accession>
<comment type="caution">
    <text evidence="5">The sequence shown here is derived from an EMBL/GenBank/DDBJ whole genome shotgun (WGS) entry which is preliminary data.</text>
</comment>
<name>A0A7W7ZYX1_9ACTN</name>
<dbReference type="SUPFAM" id="SSF51735">
    <property type="entry name" value="NAD(P)-binding Rossmann-fold domains"/>
    <property type="match status" value="1"/>
</dbReference>
<dbReference type="Pfam" id="PF03446">
    <property type="entry name" value="NAD_binding_2"/>
    <property type="match status" value="1"/>
</dbReference>
<dbReference type="InterPro" id="IPR013328">
    <property type="entry name" value="6PGD_dom2"/>
</dbReference>
<keyword evidence="2" id="KW-0560">Oxidoreductase</keyword>
<dbReference type="GO" id="GO:0016491">
    <property type="term" value="F:oxidoreductase activity"/>
    <property type="evidence" value="ECO:0007669"/>
    <property type="project" value="UniProtKB-KW"/>
</dbReference>
<dbReference type="InterPro" id="IPR048666">
    <property type="entry name" value="RedAm-like_C"/>
</dbReference>
<dbReference type="AlphaFoldDB" id="A0A7W7ZYX1"/>
<dbReference type="InterPro" id="IPR036291">
    <property type="entry name" value="NAD(P)-bd_dom_sf"/>
</dbReference>
<evidence type="ECO:0000259" key="3">
    <source>
        <dbReference type="Pfam" id="PF03446"/>
    </source>
</evidence>
<feature type="domain" description="NADPH-dependent reductive aminase-like C-terminal" evidence="4">
    <location>
        <begin position="158"/>
        <end position="284"/>
    </location>
</feature>
<dbReference type="GO" id="GO:0031491">
    <property type="term" value="F:nucleosome binding"/>
    <property type="evidence" value="ECO:0007669"/>
    <property type="project" value="TreeGrafter"/>
</dbReference>
<dbReference type="Proteomes" id="UP000568380">
    <property type="component" value="Unassembled WGS sequence"/>
</dbReference>
<evidence type="ECO:0000256" key="2">
    <source>
        <dbReference type="ARBA" id="ARBA00023002"/>
    </source>
</evidence>
<dbReference type="Gene3D" id="3.40.50.720">
    <property type="entry name" value="NAD(P)-binding Rossmann-like Domain"/>
    <property type="match status" value="1"/>
</dbReference>
<keyword evidence="6" id="KW-1185">Reference proteome</keyword>
<dbReference type="PANTHER" id="PTHR43580">
    <property type="entry name" value="OXIDOREDUCTASE GLYR1-RELATED"/>
    <property type="match status" value="1"/>
</dbReference>
<dbReference type="PIRSF" id="PIRSF000103">
    <property type="entry name" value="HIBADH"/>
    <property type="match status" value="1"/>
</dbReference>
<dbReference type="InterPro" id="IPR006115">
    <property type="entry name" value="6PGDH_NADP-bd"/>
</dbReference>
<dbReference type="GO" id="GO:0000785">
    <property type="term" value="C:chromatin"/>
    <property type="evidence" value="ECO:0007669"/>
    <property type="project" value="TreeGrafter"/>
</dbReference>
<evidence type="ECO:0000313" key="5">
    <source>
        <dbReference type="EMBL" id="MBB5075860.1"/>
    </source>
</evidence>
<dbReference type="Gene3D" id="1.10.1040.10">
    <property type="entry name" value="N-(1-d-carboxylethyl)-l-norvaline Dehydrogenase, domain 2"/>
    <property type="match status" value="1"/>
</dbReference>
<dbReference type="InterPro" id="IPR051265">
    <property type="entry name" value="HIBADH-related_NP60_sf"/>
</dbReference>
<feature type="domain" description="6-phosphogluconate dehydrogenase NADP-binding" evidence="3">
    <location>
        <begin position="5"/>
        <end position="156"/>
    </location>
</feature>
<dbReference type="GO" id="GO:0003677">
    <property type="term" value="F:DNA binding"/>
    <property type="evidence" value="ECO:0007669"/>
    <property type="project" value="TreeGrafter"/>
</dbReference>
<evidence type="ECO:0000313" key="6">
    <source>
        <dbReference type="Proteomes" id="UP000568380"/>
    </source>
</evidence>
<dbReference type="RefSeq" id="WP_221339937.1">
    <property type="nucleotide sequence ID" value="NZ_JACHIN010000001.1"/>
</dbReference>
<protein>
    <submittedName>
        <fullName evidence="5">3-hydroxyisobutyrate dehydrogenase-like beta-hydroxyacid dehydrogenase</fullName>
    </submittedName>
</protein>
<dbReference type="GO" id="GO:0050661">
    <property type="term" value="F:NADP binding"/>
    <property type="evidence" value="ECO:0007669"/>
    <property type="project" value="InterPro"/>
</dbReference>
<dbReference type="InterPro" id="IPR015815">
    <property type="entry name" value="HIBADH-related"/>
</dbReference>
<dbReference type="PANTHER" id="PTHR43580:SF2">
    <property type="entry name" value="CYTOKINE-LIKE NUCLEAR FACTOR N-PAC"/>
    <property type="match status" value="1"/>
</dbReference>
<dbReference type="EMBL" id="JACHIN010000001">
    <property type="protein sequence ID" value="MBB5075860.1"/>
    <property type="molecule type" value="Genomic_DNA"/>
</dbReference>
<dbReference type="Pfam" id="PF21761">
    <property type="entry name" value="RedAm-like_C"/>
    <property type="match status" value="1"/>
</dbReference>
<sequence>MRTPVTIIGLGSVGTALAEAYVAAGHPTTVWNRSAGRPTPQGAVRAASVEEAVAAGDLVIAILTTFEAAREALEPAAGKLSGRTLVTLNSGTPAGARETAGWAARHGVHFLAGAIKNVPSAVGLPDTLLYYSGDRATFDRHAPTLRVMGGDTVHLGEDPDLAGLYELAVGGTLLPTIVAFLQGAALVTSRGLEASSLVRYETKWLEMIIQLLPSLAEAVDKGDYANPESALGLFHEGIPYDHEIGREGNLDVAWHEPMHDLLRRAVAEGRADQSIASLVELLRKRP</sequence>
<organism evidence="5 6">
    <name type="scientific">Nonomuraea endophytica</name>
    <dbReference type="NCBI Taxonomy" id="714136"/>
    <lineage>
        <taxon>Bacteria</taxon>
        <taxon>Bacillati</taxon>
        <taxon>Actinomycetota</taxon>
        <taxon>Actinomycetes</taxon>
        <taxon>Streptosporangiales</taxon>
        <taxon>Streptosporangiaceae</taxon>
        <taxon>Nonomuraea</taxon>
    </lineage>
</organism>